<proteinExistence type="inferred from homology"/>
<dbReference type="AlphaFoldDB" id="A0A424YG24"/>
<dbReference type="Pfam" id="PF09334">
    <property type="entry name" value="tRNA-synt_1g"/>
    <property type="match status" value="1"/>
</dbReference>
<keyword evidence="7 9" id="KW-0030">Aminoacyl-tRNA synthetase</keyword>
<keyword evidence="2 9" id="KW-0963">Cytoplasm</keyword>
<feature type="domain" description="Methionyl/Valyl/Leucyl/Isoleucyl-tRNA synthetase anticodon-binding" evidence="12">
    <location>
        <begin position="664"/>
        <end position="790"/>
    </location>
</feature>
<evidence type="ECO:0000256" key="6">
    <source>
        <dbReference type="ARBA" id="ARBA00022917"/>
    </source>
</evidence>
<dbReference type="InterPro" id="IPR001412">
    <property type="entry name" value="aa-tRNA-synth_I_CS"/>
</dbReference>
<dbReference type="HAMAP" id="MF_00049_B">
    <property type="entry name" value="Leu_tRNA_synth_B"/>
    <property type="match status" value="1"/>
</dbReference>
<dbReference type="InterPro" id="IPR002302">
    <property type="entry name" value="Leu-tRNA-ligase"/>
</dbReference>
<keyword evidence="6 9" id="KW-0648">Protein biosynthesis</keyword>
<reference evidence="15 16" key="1">
    <citation type="submission" date="2018-08" db="EMBL/GenBank/DDBJ databases">
        <title>The metabolism and importance of syntrophic acetate oxidation coupled to methane or sulfide production in haloalkaline environments.</title>
        <authorList>
            <person name="Timmers P.H.A."/>
            <person name="Vavourakis C.D."/>
            <person name="Sorokin D.Y."/>
            <person name="Sinninghe Damste J.S."/>
            <person name="Muyzer G."/>
            <person name="Stams A.J.M."/>
            <person name="Plugge C.M."/>
        </authorList>
    </citation>
    <scope>NUCLEOTIDE SEQUENCE [LARGE SCALE GENOMIC DNA]</scope>
    <source>
        <strain evidence="15">MSAO_Bac1</strain>
    </source>
</reference>
<comment type="catalytic activity">
    <reaction evidence="8 9">
        <text>tRNA(Leu) + L-leucine + ATP = L-leucyl-tRNA(Leu) + AMP + diphosphate</text>
        <dbReference type="Rhea" id="RHEA:11688"/>
        <dbReference type="Rhea" id="RHEA-COMP:9613"/>
        <dbReference type="Rhea" id="RHEA-COMP:9622"/>
        <dbReference type="ChEBI" id="CHEBI:30616"/>
        <dbReference type="ChEBI" id="CHEBI:33019"/>
        <dbReference type="ChEBI" id="CHEBI:57427"/>
        <dbReference type="ChEBI" id="CHEBI:78442"/>
        <dbReference type="ChEBI" id="CHEBI:78494"/>
        <dbReference type="ChEBI" id="CHEBI:456215"/>
        <dbReference type="EC" id="6.1.1.4"/>
    </reaction>
</comment>
<dbReference type="InterPro" id="IPR015413">
    <property type="entry name" value="Methionyl/Leucyl_tRNA_Synth"/>
</dbReference>
<dbReference type="PRINTS" id="PR00985">
    <property type="entry name" value="TRNASYNTHLEU"/>
</dbReference>
<evidence type="ECO:0000259" key="12">
    <source>
        <dbReference type="Pfam" id="PF08264"/>
    </source>
</evidence>
<sequence>MTDYNPKDIEPKWQKIWEDNNFYQTRIDPGRKKYYVLEMFPYPSGKLHMGHMRVYSIGDVLARYLRMKGYNVLHPMGWDAFGLPAENAAIQHKVHPARWTDENIAFMKKQQNSLGLSYDWDREVTTCYPNYYKWTQWLFLKLYEMGLAYKEKAAVNWCSQCETVLANEQVIDNACWRCGTQVDTQDLEQWFFGITRYADRLLEDLDILEGWPERVKIMQRNWIGRSEGAEVDFPVKGFSKAINVFTTRPDTLYGVTYMVLAPEHPYVKELVQDTSQEKEVLSFVEEMRQVSEIDRTSAETEKRGVFTGAYCINPLNGEEIPVMVGNYVLISYGTGAIMAVPAHDQRDFLFAKKYNLPVELVIKPPDQDLTSEEMTEAYEEPGVMVNSGPFDGMDSQECIKKITSYLEENNWGKYAVSYRLRDWLVSRQRYWGAPIPIIYCDKCSTVPVPYEDLPVELPLEVEFDSSRQSPLKTREDFKRTSCPQCGGEGQRETDTMDTFVCSSWYFLRYASPFSEELPFAREEVDYWLPVDQYIGGIEHAILHLMYSRFFTKVLYDGGLTGIIEPFSRLLAQGMVYKDGAKMAKSKGNVVTPDEIIEKYGADTGRLFILFAAPPEKDLDWSDKGVEGCYRFLRRVWRLVNDHKELLKGPHQEEIKVEELIPLEREVYQMINSAVKRVSEDVQERFNFNTAISAIMELVNSLYHYLDKVEAPGIKENLFSKGVNNLILLLAPFAPHITEELWSILGHEESVHLQSWPGYDPEALKVADVEIVVQINGKVRDKLVVPADASQEELLEKAKDLPRIKSQVEGKEIVKEIVVPNKLVNLVVK</sequence>
<evidence type="ECO:0000256" key="9">
    <source>
        <dbReference type="HAMAP-Rule" id="MF_00049"/>
    </source>
</evidence>
<evidence type="ECO:0000256" key="3">
    <source>
        <dbReference type="ARBA" id="ARBA00022598"/>
    </source>
</evidence>
<dbReference type="CDD" id="cd07958">
    <property type="entry name" value="Anticodon_Ia_Leu_BEm"/>
    <property type="match status" value="1"/>
</dbReference>
<feature type="short sequence motif" description="'HIGH' region" evidence="9">
    <location>
        <begin position="41"/>
        <end position="51"/>
    </location>
</feature>
<dbReference type="NCBIfam" id="TIGR00396">
    <property type="entry name" value="leuS_bact"/>
    <property type="match status" value="1"/>
</dbReference>
<dbReference type="GO" id="GO:0004823">
    <property type="term" value="F:leucine-tRNA ligase activity"/>
    <property type="evidence" value="ECO:0007669"/>
    <property type="project" value="UniProtKB-UniRule"/>
</dbReference>
<evidence type="ECO:0000256" key="10">
    <source>
        <dbReference type="RuleBase" id="RU363035"/>
    </source>
</evidence>
<dbReference type="Pfam" id="PF08264">
    <property type="entry name" value="Anticodon_1"/>
    <property type="match status" value="1"/>
</dbReference>
<dbReference type="Pfam" id="PF00133">
    <property type="entry name" value="tRNA-synt_1"/>
    <property type="match status" value="1"/>
</dbReference>
<dbReference type="PANTHER" id="PTHR43740:SF2">
    <property type="entry name" value="LEUCINE--TRNA LIGASE, MITOCHONDRIAL"/>
    <property type="match status" value="1"/>
</dbReference>
<feature type="domain" description="Methionyl/Leucyl tRNA synthetase" evidence="13">
    <location>
        <begin position="36"/>
        <end position="182"/>
    </location>
</feature>
<dbReference type="GO" id="GO:0005524">
    <property type="term" value="F:ATP binding"/>
    <property type="evidence" value="ECO:0007669"/>
    <property type="project" value="UniProtKB-UniRule"/>
</dbReference>
<dbReference type="InterPro" id="IPR002300">
    <property type="entry name" value="aa-tRNA-synth_Ia"/>
</dbReference>
<dbReference type="InterPro" id="IPR013155">
    <property type="entry name" value="M/V/L/I-tRNA-synth_anticd-bd"/>
</dbReference>
<protein>
    <recommendedName>
        <fullName evidence="9">Leucine--tRNA ligase</fullName>
        <ecNumber evidence="9">6.1.1.4</ecNumber>
    </recommendedName>
    <alternativeName>
        <fullName evidence="9">Leucyl-tRNA synthetase</fullName>
        <shortName evidence="9">LeuRS</shortName>
    </alternativeName>
</protein>
<dbReference type="EMBL" id="QZAA01000107">
    <property type="protein sequence ID" value="RQD76834.1"/>
    <property type="molecule type" value="Genomic_DNA"/>
</dbReference>
<evidence type="ECO:0000259" key="13">
    <source>
        <dbReference type="Pfam" id="PF09334"/>
    </source>
</evidence>
<dbReference type="FunFam" id="3.40.50.620:FF:000003">
    <property type="entry name" value="Leucine--tRNA ligase"/>
    <property type="match status" value="1"/>
</dbReference>
<organism evidence="15 16">
    <name type="scientific">Candidatus Syntrophonatronum acetioxidans</name>
    <dbReference type="NCBI Taxonomy" id="1795816"/>
    <lineage>
        <taxon>Bacteria</taxon>
        <taxon>Bacillati</taxon>
        <taxon>Bacillota</taxon>
        <taxon>Clostridia</taxon>
        <taxon>Eubacteriales</taxon>
        <taxon>Syntrophomonadaceae</taxon>
        <taxon>Candidatus Syntrophonatronum</taxon>
    </lineage>
</organism>
<dbReference type="GO" id="GO:0002161">
    <property type="term" value="F:aminoacyl-tRNA deacylase activity"/>
    <property type="evidence" value="ECO:0007669"/>
    <property type="project" value="InterPro"/>
</dbReference>
<dbReference type="FunFam" id="3.40.50.620:FF:000056">
    <property type="entry name" value="Leucine--tRNA ligase"/>
    <property type="match status" value="1"/>
</dbReference>
<dbReference type="InterPro" id="IPR025709">
    <property type="entry name" value="Leu_tRNA-synth_edit"/>
</dbReference>
<feature type="binding site" evidence="9">
    <location>
        <position position="584"/>
    </location>
    <ligand>
        <name>ATP</name>
        <dbReference type="ChEBI" id="CHEBI:30616"/>
    </ligand>
</feature>
<evidence type="ECO:0000256" key="8">
    <source>
        <dbReference type="ARBA" id="ARBA00047469"/>
    </source>
</evidence>
<evidence type="ECO:0000313" key="16">
    <source>
        <dbReference type="Proteomes" id="UP000285138"/>
    </source>
</evidence>
<dbReference type="FunFam" id="3.10.20.590:FF:000001">
    <property type="entry name" value="Leucine--tRNA ligase"/>
    <property type="match status" value="1"/>
</dbReference>
<feature type="domain" description="Aminoacyl-tRNA synthetase class Ia" evidence="11">
    <location>
        <begin position="420"/>
        <end position="621"/>
    </location>
</feature>
<dbReference type="GO" id="GO:0006429">
    <property type="term" value="P:leucyl-tRNA aminoacylation"/>
    <property type="evidence" value="ECO:0007669"/>
    <property type="project" value="UniProtKB-UniRule"/>
</dbReference>
<feature type="domain" description="Leucyl-tRNA synthetase editing" evidence="14">
    <location>
        <begin position="220"/>
        <end position="407"/>
    </location>
</feature>
<evidence type="ECO:0000256" key="5">
    <source>
        <dbReference type="ARBA" id="ARBA00022840"/>
    </source>
</evidence>
<dbReference type="InterPro" id="IPR009080">
    <property type="entry name" value="tRNAsynth_Ia_anticodon-bd"/>
</dbReference>
<comment type="subcellular location">
    <subcellularLocation>
        <location evidence="9">Cytoplasm</location>
    </subcellularLocation>
</comment>
<evidence type="ECO:0000256" key="2">
    <source>
        <dbReference type="ARBA" id="ARBA00022490"/>
    </source>
</evidence>
<evidence type="ECO:0000259" key="14">
    <source>
        <dbReference type="Pfam" id="PF13603"/>
    </source>
</evidence>
<dbReference type="FunFam" id="1.10.730.10:FF:000011">
    <property type="entry name" value="Leucine--tRNA ligase chloroplastic/mitochondrial"/>
    <property type="match status" value="1"/>
</dbReference>
<dbReference type="SUPFAM" id="SSF52374">
    <property type="entry name" value="Nucleotidylyl transferase"/>
    <property type="match status" value="1"/>
</dbReference>
<dbReference type="Pfam" id="PF13603">
    <property type="entry name" value="tRNA-synt_1_2"/>
    <property type="match status" value="1"/>
</dbReference>
<accession>A0A424YG24</accession>
<dbReference type="Gene3D" id="3.10.20.590">
    <property type="match status" value="1"/>
</dbReference>
<evidence type="ECO:0000256" key="1">
    <source>
        <dbReference type="ARBA" id="ARBA00005594"/>
    </source>
</evidence>
<dbReference type="PANTHER" id="PTHR43740">
    <property type="entry name" value="LEUCYL-TRNA SYNTHETASE"/>
    <property type="match status" value="1"/>
</dbReference>
<gene>
    <name evidence="9" type="primary">leuS</name>
    <name evidence="15" type="ORF">D5R97_03625</name>
</gene>
<dbReference type="PROSITE" id="PS00178">
    <property type="entry name" value="AA_TRNA_LIGASE_I"/>
    <property type="match status" value="1"/>
</dbReference>
<keyword evidence="3 9" id="KW-0436">Ligase</keyword>
<evidence type="ECO:0000256" key="7">
    <source>
        <dbReference type="ARBA" id="ARBA00023146"/>
    </source>
</evidence>
<name>A0A424YG24_9FIRM</name>
<evidence type="ECO:0000256" key="4">
    <source>
        <dbReference type="ARBA" id="ARBA00022741"/>
    </source>
</evidence>
<dbReference type="Gene3D" id="1.10.730.10">
    <property type="entry name" value="Isoleucyl-tRNA Synthetase, Domain 1"/>
    <property type="match status" value="1"/>
</dbReference>
<evidence type="ECO:0000259" key="11">
    <source>
        <dbReference type="Pfam" id="PF00133"/>
    </source>
</evidence>
<dbReference type="CDD" id="cd00812">
    <property type="entry name" value="LeuRS_core"/>
    <property type="match status" value="1"/>
</dbReference>
<dbReference type="SUPFAM" id="SSF47323">
    <property type="entry name" value="Anticodon-binding domain of a subclass of class I aminoacyl-tRNA synthetases"/>
    <property type="match status" value="1"/>
</dbReference>
<dbReference type="SUPFAM" id="SSF50677">
    <property type="entry name" value="ValRS/IleRS/LeuRS editing domain"/>
    <property type="match status" value="1"/>
</dbReference>
<dbReference type="Proteomes" id="UP000285138">
    <property type="component" value="Unassembled WGS sequence"/>
</dbReference>
<comment type="caution">
    <text evidence="15">The sequence shown here is derived from an EMBL/GenBank/DDBJ whole genome shotgun (WGS) entry which is preliminary data.</text>
</comment>
<feature type="short sequence motif" description="'KMSKS' region" evidence="9">
    <location>
        <begin position="581"/>
        <end position="585"/>
    </location>
</feature>
<dbReference type="InterPro" id="IPR014729">
    <property type="entry name" value="Rossmann-like_a/b/a_fold"/>
</dbReference>
<evidence type="ECO:0000313" key="15">
    <source>
        <dbReference type="EMBL" id="RQD76834.1"/>
    </source>
</evidence>
<dbReference type="InterPro" id="IPR009008">
    <property type="entry name" value="Val/Leu/Ile-tRNA-synth_edit"/>
</dbReference>
<dbReference type="EC" id="6.1.1.4" evidence="9"/>
<dbReference type="Gene3D" id="3.40.50.620">
    <property type="entry name" value="HUPs"/>
    <property type="match status" value="2"/>
</dbReference>
<keyword evidence="5 9" id="KW-0067">ATP-binding</keyword>
<comment type="similarity">
    <text evidence="1 9 10">Belongs to the class-I aminoacyl-tRNA synthetase family.</text>
</comment>
<dbReference type="GO" id="GO:0005829">
    <property type="term" value="C:cytosol"/>
    <property type="evidence" value="ECO:0007669"/>
    <property type="project" value="TreeGrafter"/>
</dbReference>
<keyword evidence="4 9" id="KW-0547">Nucleotide-binding</keyword>